<accession>A0A080LZ68</accession>
<dbReference type="Proteomes" id="UP000020077">
    <property type="component" value="Unassembled WGS sequence"/>
</dbReference>
<evidence type="ECO:0000259" key="2">
    <source>
        <dbReference type="Pfam" id="PF13699"/>
    </source>
</evidence>
<dbReference type="EMBL" id="JDVG02000110">
    <property type="protein sequence ID" value="KFB74071.1"/>
    <property type="molecule type" value="Genomic_DNA"/>
</dbReference>
<sequence length="550" mass="59588">MRTRTVHEGNGEISTTAQVRQHPLQPDPVARPLQEAGALQNLQRTHGNRFVQRLLAQRTQANAESVPAPGVEQAIQRSLGRGQPLESGVRTRMESAFGADFSGVQVHTNAEADTLNRALSARAFTTGKDIFFGQGEYNPQSSAGRETLAHELTHVLQQGGSTIQAELSVSQPDDPCEQEADRVARAVMQQEEQSRPDTANHAPIPGELVPPPVAGKIPRLQRLTVPLAGWGEVPRSMDDSNMEINLSVSLSVGGQRTMERTFSSSQRESISIPLNTNASLQIAGSVTVERDDPILNNTNSWDVDYTWRVAVDERGAIRLYAPTHGLTGGAGDAPWSLSVTPVQGETSVGLALTLGSTESTSVGNEIPVEFGGSFEPFGIGVDASAGYSRSWGTSTGSTLTAGRGFVVDIETPAPPPEITFGPITVIRHHAYYFNTGQATPGTNPSTREEESIRLTTFLMNLDPYGEGGSDLSGFVDGYASPLGNFERNRELARARAHYILSRIRDLLPRANFLPRVYGEEIWREEGVPDVDNSERHRVVILEIRQSSPAE</sequence>
<name>A0A080LZ68_9PROT</name>
<gene>
    <name evidence="3" type="ORF">AW09_000647</name>
</gene>
<dbReference type="Pfam" id="PF13699">
    <property type="entry name" value="eCIS_core"/>
    <property type="match status" value="1"/>
</dbReference>
<comment type="caution">
    <text evidence="3">The sequence shown here is derived from an EMBL/GenBank/DDBJ whole genome shotgun (WGS) entry which is preliminary data.</text>
</comment>
<organism evidence="3 4">
    <name type="scientific">Candidatus Accumulibacter phosphatis</name>
    <dbReference type="NCBI Taxonomy" id="327160"/>
    <lineage>
        <taxon>Bacteria</taxon>
        <taxon>Pseudomonadati</taxon>
        <taxon>Pseudomonadota</taxon>
        <taxon>Betaproteobacteria</taxon>
        <taxon>Candidatus Accumulibacter</taxon>
    </lineage>
</organism>
<feature type="domain" description="eCIS core" evidence="2">
    <location>
        <begin position="84"/>
        <end position="160"/>
    </location>
</feature>
<protein>
    <recommendedName>
        <fullName evidence="2">eCIS core domain-containing protein</fullName>
    </recommendedName>
</protein>
<evidence type="ECO:0000313" key="3">
    <source>
        <dbReference type="EMBL" id="KFB74071.1"/>
    </source>
</evidence>
<feature type="region of interest" description="Disordered" evidence="1">
    <location>
        <begin position="188"/>
        <end position="213"/>
    </location>
</feature>
<evidence type="ECO:0000256" key="1">
    <source>
        <dbReference type="SAM" id="MobiDB-lite"/>
    </source>
</evidence>
<reference evidence="3 4" key="1">
    <citation type="submission" date="2014-02" db="EMBL/GenBank/DDBJ databases">
        <title>Expanding our view of genomic diversity in Candidatus Accumulibacter clades.</title>
        <authorList>
            <person name="Skennerton C.T."/>
            <person name="Barr J.J."/>
            <person name="Slater F.R."/>
            <person name="Bond P.L."/>
            <person name="Tyson G.W."/>
        </authorList>
    </citation>
    <scope>NUCLEOTIDE SEQUENCE [LARGE SCALE GENOMIC DNA]</scope>
    <source>
        <strain evidence="4">BA-91</strain>
    </source>
</reference>
<proteinExistence type="predicted"/>
<evidence type="ECO:0000313" key="4">
    <source>
        <dbReference type="Proteomes" id="UP000020077"/>
    </source>
</evidence>
<feature type="region of interest" description="Disordered" evidence="1">
    <location>
        <begin position="1"/>
        <end position="29"/>
    </location>
</feature>
<feature type="compositionally biased region" description="Basic and acidic residues" evidence="1">
    <location>
        <begin position="1"/>
        <end position="10"/>
    </location>
</feature>
<dbReference type="InterPro" id="IPR025295">
    <property type="entry name" value="eCIS_core_dom"/>
</dbReference>
<dbReference type="AlphaFoldDB" id="A0A080LZ68"/>